<dbReference type="AlphaFoldDB" id="A0A6G1IRY3"/>
<reference evidence="2" key="1">
    <citation type="journal article" date="2020" name="Stud. Mycol.">
        <title>101 Dothideomycetes genomes: a test case for predicting lifestyles and emergence of pathogens.</title>
        <authorList>
            <person name="Haridas S."/>
            <person name="Albert R."/>
            <person name="Binder M."/>
            <person name="Bloem J."/>
            <person name="Labutti K."/>
            <person name="Salamov A."/>
            <person name="Andreopoulos B."/>
            <person name="Baker S."/>
            <person name="Barry K."/>
            <person name="Bills G."/>
            <person name="Bluhm B."/>
            <person name="Cannon C."/>
            <person name="Castanera R."/>
            <person name="Culley D."/>
            <person name="Daum C."/>
            <person name="Ezra D."/>
            <person name="Gonzalez J."/>
            <person name="Henrissat B."/>
            <person name="Kuo A."/>
            <person name="Liang C."/>
            <person name="Lipzen A."/>
            <person name="Lutzoni F."/>
            <person name="Magnuson J."/>
            <person name="Mondo S."/>
            <person name="Nolan M."/>
            <person name="Ohm R."/>
            <person name="Pangilinan J."/>
            <person name="Park H.-J."/>
            <person name="Ramirez L."/>
            <person name="Alfaro M."/>
            <person name="Sun H."/>
            <person name="Tritt A."/>
            <person name="Yoshinaga Y."/>
            <person name="Zwiers L.-H."/>
            <person name="Turgeon B."/>
            <person name="Goodwin S."/>
            <person name="Spatafora J."/>
            <person name="Crous P."/>
            <person name="Grigoriev I."/>
        </authorList>
    </citation>
    <scope>NUCLEOTIDE SEQUENCE</scope>
    <source>
        <strain evidence="2">CBS 122367</strain>
    </source>
</reference>
<sequence length="154" mass="16544">MFALDERLVSRLLAPVDTPRPLAAHLSTATPFLLRASPDAPLPPVARRPFVVIRREPSRRIWSPPSLTALDPADASTRARGPLCIPAGRARAQGIHNPSLLPCPNCEGHIYSCPPTMASLPQELSQSCGSTSARRTSTTTTTNPTKALPLVLRL</sequence>
<keyword evidence="3" id="KW-1185">Reference proteome</keyword>
<proteinExistence type="predicted"/>
<protein>
    <submittedName>
        <fullName evidence="2">Uncharacterized protein</fullName>
    </submittedName>
</protein>
<gene>
    <name evidence="2" type="ORF">K458DRAFT_88696</name>
</gene>
<feature type="region of interest" description="Disordered" evidence="1">
    <location>
        <begin position="127"/>
        <end position="154"/>
    </location>
</feature>
<feature type="compositionally biased region" description="Low complexity" evidence="1">
    <location>
        <begin position="130"/>
        <end position="142"/>
    </location>
</feature>
<name>A0A6G1IRY3_9PLEO</name>
<evidence type="ECO:0000313" key="2">
    <source>
        <dbReference type="EMBL" id="KAF2680858.1"/>
    </source>
</evidence>
<organism evidence="2 3">
    <name type="scientific">Lentithecium fluviatile CBS 122367</name>
    <dbReference type="NCBI Taxonomy" id="1168545"/>
    <lineage>
        <taxon>Eukaryota</taxon>
        <taxon>Fungi</taxon>
        <taxon>Dikarya</taxon>
        <taxon>Ascomycota</taxon>
        <taxon>Pezizomycotina</taxon>
        <taxon>Dothideomycetes</taxon>
        <taxon>Pleosporomycetidae</taxon>
        <taxon>Pleosporales</taxon>
        <taxon>Massarineae</taxon>
        <taxon>Lentitheciaceae</taxon>
        <taxon>Lentithecium</taxon>
    </lineage>
</organism>
<dbReference type="EMBL" id="MU005594">
    <property type="protein sequence ID" value="KAF2680858.1"/>
    <property type="molecule type" value="Genomic_DNA"/>
</dbReference>
<evidence type="ECO:0000256" key="1">
    <source>
        <dbReference type="SAM" id="MobiDB-lite"/>
    </source>
</evidence>
<dbReference type="Proteomes" id="UP000799291">
    <property type="component" value="Unassembled WGS sequence"/>
</dbReference>
<accession>A0A6G1IRY3</accession>
<evidence type="ECO:0000313" key="3">
    <source>
        <dbReference type="Proteomes" id="UP000799291"/>
    </source>
</evidence>